<evidence type="ECO:0000313" key="2">
    <source>
        <dbReference type="Proteomes" id="UP000187181"/>
    </source>
</evidence>
<dbReference type="AlphaFoldDB" id="A0A1R3XP27"/>
<dbReference type="OrthoDB" id="163809at2"/>
<gene>
    <name evidence="1" type="ORF">SAMN05444128_3159</name>
</gene>
<reference evidence="2" key="1">
    <citation type="submission" date="2017-01" db="EMBL/GenBank/DDBJ databases">
        <authorList>
            <person name="Varghese N."/>
            <person name="Submissions S."/>
        </authorList>
    </citation>
    <scope>NUCLEOTIDE SEQUENCE [LARGE SCALE GENOMIC DNA]</scope>
    <source>
        <strain evidence="2">LP100</strain>
    </source>
</reference>
<accession>A0A1R3XP27</accession>
<organism evidence="1 2">
    <name type="scientific">Pontibacter indicus</name>
    <dbReference type="NCBI Taxonomy" id="1317125"/>
    <lineage>
        <taxon>Bacteria</taxon>
        <taxon>Pseudomonadati</taxon>
        <taxon>Bacteroidota</taxon>
        <taxon>Cytophagia</taxon>
        <taxon>Cytophagales</taxon>
        <taxon>Hymenobacteraceae</taxon>
        <taxon>Pontibacter</taxon>
    </lineage>
</organism>
<dbReference type="STRING" id="1317125.SAMN05444128_3159"/>
<dbReference type="EMBL" id="FTPP01000003">
    <property type="protein sequence ID" value="SIT93699.1"/>
    <property type="molecule type" value="Genomic_DNA"/>
</dbReference>
<evidence type="ECO:0000313" key="1">
    <source>
        <dbReference type="EMBL" id="SIT93699.1"/>
    </source>
</evidence>
<name>A0A1R3XP27_9BACT</name>
<proteinExistence type="predicted"/>
<protein>
    <submittedName>
        <fullName evidence="1">Uncharacterized protein</fullName>
    </submittedName>
</protein>
<dbReference type="Proteomes" id="UP000187181">
    <property type="component" value="Unassembled WGS sequence"/>
</dbReference>
<keyword evidence="2" id="KW-1185">Reference proteome</keyword>
<dbReference type="RefSeq" id="WP_076670809.1">
    <property type="nucleotide sequence ID" value="NZ_FTPP01000003.1"/>
</dbReference>
<sequence>MLKLIYPLLGLALFTQCQPEETEVPTTVAKESNELKFGQEVPVKYLEQVTLAGGDVPRRLIVAVKNIQDSRCPENTNCITAGNATVVVRASNSQGSNENIELCLGDCETGVPQETDAVTAEVGDVNYRFTLKQVGPYPGLEHDGEEQKARLIVEKI</sequence>